<evidence type="ECO:0000256" key="1">
    <source>
        <dbReference type="ARBA" id="ARBA00023015"/>
    </source>
</evidence>
<dbReference type="GO" id="GO:0043565">
    <property type="term" value="F:sequence-specific DNA binding"/>
    <property type="evidence" value="ECO:0007669"/>
    <property type="project" value="InterPro"/>
</dbReference>
<dbReference type="InterPro" id="IPR009057">
    <property type="entry name" value="Homeodomain-like_sf"/>
</dbReference>
<dbReference type="SUPFAM" id="SSF46689">
    <property type="entry name" value="Homeodomain-like"/>
    <property type="match status" value="2"/>
</dbReference>
<dbReference type="Pfam" id="PF01965">
    <property type="entry name" value="DJ-1_PfpI"/>
    <property type="match status" value="1"/>
</dbReference>
<dbReference type="InterPro" id="IPR052158">
    <property type="entry name" value="INH-QAR"/>
</dbReference>
<dbReference type="PROSITE" id="PS01124">
    <property type="entry name" value="HTH_ARAC_FAMILY_2"/>
    <property type="match status" value="1"/>
</dbReference>
<dbReference type="PANTHER" id="PTHR43130">
    <property type="entry name" value="ARAC-FAMILY TRANSCRIPTIONAL REGULATOR"/>
    <property type="match status" value="1"/>
</dbReference>
<proteinExistence type="predicted"/>
<dbReference type="Proteomes" id="UP000638981">
    <property type="component" value="Unassembled WGS sequence"/>
</dbReference>
<dbReference type="Pfam" id="PF12833">
    <property type="entry name" value="HTH_18"/>
    <property type="match status" value="1"/>
</dbReference>
<name>A0A918WQB0_9RHOB</name>
<dbReference type="InterPro" id="IPR018060">
    <property type="entry name" value="HTH_AraC"/>
</dbReference>
<reference evidence="6" key="1">
    <citation type="journal article" date="2014" name="Int. J. Syst. Evol. Microbiol.">
        <title>Complete genome sequence of Corynebacterium casei LMG S-19264T (=DSM 44701T), isolated from a smear-ripened cheese.</title>
        <authorList>
            <consortium name="US DOE Joint Genome Institute (JGI-PGF)"/>
            <person name="Walter F."/>
            <person name="Albersmeier A."/>
            <person name="Kalinowski J."/>
            <person name="Ruckert C."/>
        </authorList>
    </citation>
    <scope>NUCLEOTIDE SEQUENCE</scope>
    <source>
        <strain evidence="6">KCTC 23310</strain>
    </source>
</reference>
<evidence type="ECO:0000256" key="3">
    <source>
        <dbReference type="ARBA" id="ARBA00023163"/>
    </source>
</evidence>
<evidence type="ECO:0000256" key="4">
    <source>
        <dbReference type="SAM" id="MobiDB-lite"/>
    </source>
</evidence>
<sequence length="320" mass="34933">MVLASAIEPLRAANNLSGKAQFSWRLVTMDAAPAVSSSGLSLLPDGTLAKIDDFDALVVVAGYRVREYANRRVLGAIRRATRGVTLLAGHDTGAWILAEAGLLDGYQATLHWMEQTSFQEEFPQVEMMPRLYVQDGNRVTTGTAEGTMAFSLDLISQRGGEALSLDVRNMFDDVMRGDMVEPAETRPGTFAGPLGRAVLLMHQNMENPLSIPQVARQSAMSQRTLERMFQHLLGTSAGDYYRNLRLARAQFLASTGALRLAEIAIRTGFSSAATLARAFQRQYGMSLGEARKLTNRPKAPSQGGRTGRDVMAPPIFRPEV</sequence>
<dbReference type="GO" id="GO:0003700">
    <property type="term" value="F:DNA-binding transcription factor activity"/>
    <property type="evidence" value="ECO:0007669"/>
    <property type="project" value="InterPro"/>
</dbReference>
<reference evidence="6" key="2">
    <citation type="submission" date="2020-09" db="EMBL/GenBank/DDBJ databases">
        <authorList>
            <person name="Sun Q."/>
            <person name="Kim S."/>
        </authorList>
    </citation>
    <scope>NUCLEOTIDE SEQUENCE</scope>
    <source>
        <strain evidence="6">KCTC 23310</strain>
    </source>
</reference>
<keyword evidence="1" id="KW-0805">Transcription regulation</keyword>
<dbReference type="CDD" id="cd03136">
    <property type="entry name" value="GATase1_AraC_ArgR_like"/>
    <property type="match status" value="1"/>
</dbReference>
<dbReference type="SUPFAM" id="SSF52317">
    <property type="entry name" value="Class I glutamine amidotransferase-like"/>
    <property type="match status" value="1"/>
</dbReference>
<dbReference type="AlphaFoldDB" id="A0A918WQB0"/>
<dbReference type="PANTHER" id="PTHR43130:SF3">
    <property type="entry name" value="HTH-TYPE TRANSCRIPTIONAL REGULATOR RV1931C"/>
    <property type="match status" value="1"/>
</dbReference>
<dbReference type="Gene3D" id="1.10.10.60">
    <property type="entry name" value="Homeodomain-like"/>
    <property type="match status" value="1"/>
</dbReference>
<feature type="region of interest" description="Disordered" evidence="4">
    <location>
        <begin position="290"/>
        <end position="320"/>
    </location>
</feature>
<keyword evidence="2" id="KW-0238">DNA-binding</keyword>
<gene>
    <name evidence="6" type="ORF">GCM10007315_30520</name>
</gene>
<dbReference type="EMBL" id="BMYJ01000010">
    <property type="protein sequence ID" value="GHC63992.1"/>
    <property type="molecule type" value="Genomic_DNA"/>
</dbReference>
<keyword evidence="7" id="KW-1185">Reference proteome</keyword>
<keyword evidence="3" id="KW-0804">Transcription</keyword>
<dbReference type="SMART" id="SM00342">
    <property type="entry name" value="HTH_ARAC"/>
    <property type="match status" value="1"/>
</dbReference>
<dbReference type="Gene3D" id="3.40.50.880">
    <property type="match status" value="1"/>
</dbReference>
<evidence type="ECO:0000259" key="5">
    <source>
        <dbReference type="PROSITE" id="PS01124"/>
    </source>
</evidence>
<dbReference type="InterPro" id="IPR018062">
    <property type="entry name" value="HTH_AraC-typ_CS"/>
</dbReference>
<evidence type="ECO:0000313" key="6">
    <source>
        <dbReference type="EMBL" id="GHC63992.1"/>
    </source>
</evidence>
<dbReference type="PROSITE" id="PS00041">
    <property type="entry name" value="HTH_ARAC_FAMILY_1"/>
    <property type="match status" value="1"/>
</dbReference>
<evidence type="ECO:0000256" key="2">
    <source>
        <dbReference type="ARBA" id="ARBA00023125"/>
    </source>
</evidence>
<dbReference type="InterPro" id="IPR029062">
    <property type="entry name" value="Class_I_gatase-like"/>
</dbReference>
<organism evidence="6 7">
    <name type="scientific">Neogemmobacter tilapiae</name>
    <dbReference type="NCBI Taxonomy" id="875041"/>
    <lineage>
        <taxon>Bacteria</taxon>
        <taxon>Pseudomonadati</taxon>
        <taxon>Pseudomonadota</taxon>
        <taxon>Alphaproteobacteria</taxon>
        <taxon>Rhodobacterales</taxon>
        <taxon>Paracoccaceae</taxon>
        <taxon>Neogemmobacter</taxon>
    </lineage>
</organism>
<accession>A0A918WQB0</accession>
<dbReference type="InterPro" id="IPR002818">
    <property type="entry name" value="DJ-1/PfpI"/>
</dbReference>
<evidence type="ECO:0000313" key="7">
    <source>
        <dbReference type="Proteomes" id="UP000638981"/>
    </source>
</evidence>
<protein>
    <submittedName>
        <fullName evidence="6">AraC family transcriptional regulator</fullName>
    </submittedName>
</protein>
<feature type="domain" description="HTH araC/xylS-type" evidence="5">
    <location>
        <begin position="195"/>
        <end position="293"/>
    </location>
</feature>
<comment type="caution">
    <text evidence="6">The sequence shown here is derived from an EMBL/GenBank/DDBJ whole genome shotgun (WGS) entry which is preliminary data.</text>
</comment>